<accession>A0ACB7WSQ3</accession>
<protein>
    <submittedName>
        <fullName evidence="1">Uncharacterized protein</fullName>
    </submittedName>
</protein>
<reference evidence="2" key="1">
    <citation type="journal article" date="2022" name="Nat. Commun.">
        <title>Chromosome evolution and the genetic basis of agronomically important traits in greater yam.</title>
        <authorList>
            <person name="Bredeson J.V."/>
            <person name="Lyons J.B."/>
            <person name="Oniyinde I.O."/>
            <person name="Okereke N.R."/>
            <person name="Kolade O."/>
            <person name="Nnabue I."/>
            <person name="Nwadili C.O."/>
            <person name="Hribova E."/>
            <person name="Parker M."/>
            <person name="Nwogha J."/>
            <person name="Shu S."/>
            <person name="Carlson J."/>
            <person name="Kariba R."/>
            <person name="Muthemba S."/>
            <person name="Knop K."/>
            <person name="Barton G.J."/>
            <person name="Sherwood A.V."/>
            <person name="Lopez-Montes A."/>
            <person name="Asiedu R."/>
            <person name="Jamnadass R."/>
            <person name="Muchugi A."/>
            <person name="Goodstein D."/>
            <person name="Egesi C.N."/>
            <person name="Featherston J."/>
            <person name="Asfaw A."/>
            <person name="Simpson G.G."/>
            <person name="Dolezel J."/>
            <person name="Hendre P.S."/>
            <person name="Van Deynze A."/>
            <person name="Kumar P.L."/>
            <person name="Obidiegwu J.E."/>
            <person name="Bhattacharjee R."/>
            <person name="Rokhsar D.S."/>
        </authorList>
    </citation>
    <scope>NUCLEOTIDE SEQUENCE [LARGE SCALE GENOMIC DNA]</scope>
    <source>
        <strain evidence="2">cv. TDa95/00328</strain>
    </source>
</reference>
<proteinExistence type="predicted"/>
<evidence type="ECO:0000313" key="2">
    <source>
        <dbReference type="Proteomes" id="UP000827976"/>
    </source>
</evidence>
<name>A0ACB7WSQ3_DIOAL</name>
<keyword evidence="2" id="KW-1185">Reference proteome</keyword>
<organism evidence="1 2">
    <name type="scientific">Dioscorea alata</name>
    <name type="common">Purple yam</name>
    <dbReference type="NCBI Taxonomy" id="55571"/>
    <lineage>
        <taxon>Eukaryota</taxon>
        <taxon>Viridiplantae</taxon>
        <taxon>Streptophyta</taxon>
        <taxon>Embryophyta</taxon>
        <taxon>Tracheophyta</taxon>
        <taxon>Spermatophyta</taxon>
        <taxon>Magnoliopsida</taxon>
        <taxon>Liliopsida</taxon>
        <taxon>Dioscoreales</taxon>
        <taxon>Dioscoreaceae</taxon>
        <taxon>Dioscorea</taxon>
    </lineage>
</organism>
<sequence length="94" mass="10233">MNKSQCGTGGCCRNVSLMMACKTMTLFKSSSDTSVDRPTIESNSFWVAARMSGCQISSTSTHSTVVDVVSVPPLNKSCKPNHSFNRSFNYQVIN</sequence>
<comment type="caution">
    <text evidence="1">The sequence shown here is derived from an EMBL/GenBank/DDBJ whole genome shotgun (WGS) entry which is preliminary data.</text>
</comment>
<evidence type="ECO:0000313" key="1">
    <source>
        <dbReference type="EMBL" id="KAH7691843.1"/>
    </source>
</evidence>
<dbReference type="Proteomes" id="UP000827976">
    <property type="component" value="Chromosome 1"/>
</dbReference>
<gene>
    <name evidence="1" type="ORF">IHE45_01G024200</name>
</gene>
<dbReference type="EMBL" id="CM037011">
    <property type="protein sequence ID" value="KAH7691843.1"/>
    <property type="molecule type" value="Genomic_DNA"/>
</dbReference>